<sequence>MMLSTYPIVMLLLTAALVNAAEVGVPCPPDRVTVCFSPKDFNNNDKNVKVVPVDIPNKDGCMPRFLGSNVPGENDAAAWRTRCCKKSVLIEKKLAQEPFAEGTKFNIPKEIMVNGRSLEDPDQAPETACN</sequence>
<reference evidence="3 4" key="3">
    <citation type="journal article" date="2017" name="G3 (Bethesda)">
        <title>Comparative analysis highlights variable genome content of wheat rusts and divergence of the mating loci.</title>
        <authorList>
            <person name="Cuomo C.A."/>
            <person name="Bakkeren G."/>
            <person name="Khalil H.B."/>
            <person name="Panwar V."/>
            <person name="Joly D."/>
            <person name="Linning R."/>
            <person name="Sakthikumar S."/>
            <person name="Song X."/>
            <person name="Adiconis X."/>
            <person name="Fan L."/>
            <person name="Goldberg J.M."/>
            <person name="Levin J.Z."/>
            <person name="Young S."/>
            <person name="Zeng Q."/>
            <person name="Anikster Y."/>
            <person name="Bruce M."/>
            <person name="Wang M."/>
            <person name="Yin C."/>
            <person name="McCallum B."/>
            <person name="Szabo L.J."/>
            <person name="Hulbert S."/>
            <person name="Chen X."/>
            <person name="Fellers J.P."/>
        </authorList>
    </citation>
    <scope>NUCLEOTIDE SEQUENCE</scope>
    <source>
        <strain evidence="3">isolate 1-1 / race 1 (BBBD)</strain>
        <strain evidence="4">Isolate 1-1 / race 1 (BBBD)</strain>
    </source>
</reference>
<proteinExistence type="predicted"/>
<name>A0A180GRV2_PUCT1</name>
<protein>
    <recommendedName>
        <fullName evidence="5">Secreted protein</fullName>
    </recommendedName>
</protein>
<dbReference type="EnsemblFungi" id="PTTG_26683-t43_1">
    <property type="protein sequence ID" value="PTTG_26683-t43_1-p1"/>
    <property type="gene ID" value="PTTG_26683"/>
</dbReference>
<evidence type="ECO:0008006" key="5">
    <source>
        <dbReference type="Google" id="ProtNLM"/>
    </source>
</evidence>
<keyword evidence="4" id="KW-1185">Reference proteome</keyword>
<evidence type="ECO:0000256" key="1">
    <source>
        <dbReference type="SAM" id="SignalP"/>
    </source>
</evidence>
<dbReference type="VEuPathDB" id="FungiDB:PTTG_26683"/>
<gene>
    <name evidence="2" type="ORF">PTTG_26683</name>
</gene>
<reference evidence="2" key="2">
    <citation type="submission" date="2016-05" db="EMBL/GenBank/DDBJ databases">
        <title>Comparative analysis highlights variable genome content of wheat rusts and divergence of the mating loci.</title>
        <authorList>
            <person name="Cuomo C.A."/>
            <person name="Bakkeren G."/>
            <person name="Szabo L."/>
            <person name="Khalil H."/>
            <person name="Joly D."/>
            <person name="Goldberg J."/>
            <person name="Young S."/>
            <person name="Zeng Q."/>
            <person name="Fellers J."/>
        </authorList>
    </citation>
    <scope>NUCLEOTIDE SEQUENCE [LARGE SCALE GENOMIC DNA]</scope>
    <source>
        <strain evidence="2">1-1 BBBD Race 1</strain>
    </source>
</reference>
<dbReference type="AlphaFoldDB" id="A0A180GRV2"/>
<feature type="signal peptide" evidence="1">
    <location>
        <begin position="1"/>
        <end position="20"/>
    </location>
</feature>
<feature type="chain" id="PRO_5008110222" description="Secreted protein" evidence="1">
    <location>
        <begin position="21"/>
        <end position="130"/>
    </location>
</feature>
<dbReference type="Proteomes" id="UP000005240">
    <property type="component" value="Unassembled WGS sequence"/>
</dbReference>
<reference evidence="3" key="4">
    <citation type="submission" date="2025-05" db="UniProtKB">
        <authorList>
            <consortium name="EnsemblFungi"/>
        </authorList>
    </citation>
    <scope>IDENTIFICATION</scope>
    <source>
        <strain evidence="3">isolate 1-1 / race 1 (BBBD)</strain>
    </source>
</reference>
<accession>A0A180GRV2</accession>
<evidence type="ECO:0000313" key="3">
    <source>
        <dbReference type="EnsemblFungi" id="PTTG_26683-t43_1-p1"/>
    </source>
</evidence>
<evidence type="ECO:0000313" key="2">
    <source>
        <dbReference type="EMBL" id="OAV95254.1"/>
    </source>
</evidence>
<dbReference type="EMBL" id="ADAS02000030">
    <property type="protein sequence ID" value="OAV95254.1"/>
    <property type="molecule type" value="Genomic_DNA"/>
</dbReference>
<evidence type="ECO:0000313" key="4">
    <source>
        <dbReference type="Proteomes" id="UP000005240"/>
    </source>
</evidence>
<organism evidence="2">
    <name type="scientific">Puccinia triticina (isolate 1-1 / race 1 (BBBD))</name>
    <name type="common">Brown leaf rust fungus</name>
    <dbReference type="NCBI Taxonomy" id="630390"/>
    <lineage>
        <taxon>Eukaryota</taxon>
        <taxon>Fungi</taxon>
        <taxon>Dikarya</taxon>
        <taxon>Basidiomycota</taxon>
        <taxon>Pucciniomycotina</taxon>
        <taxon>Pucciniomycetes</taxon>
        <taxon>Pucciniales</taxon>
        <taxon>Pucciniaceae</taxon>
        <taxon>Puccinia</taxon>
    </lineage>
</organism>
<reference evidence="2" key="1">
    <citation type="submission" date="2009-11" db="EMBL/GenBank/DDBJ databases">
        <authorList>
            <consortium name="The Broad Institute Genome Sequencing Platform"/>
            <person name="Ward D."/>
            <person name="Feldgarden M."/>
            <person name="Earl A."/>
            <person name="Young S.K."/>
            <person name="Zeng Q."/>
            <person name="Koehrsen M."/>
            <person name="Alvarado L."/>
            <person name="Berlin A."/>
            <person name="Bochicchio J."/>
            <person name="Borenstein D."/>
            <person name="Chapman S.B."/>
            <person name="Chen Z."/>
            <person name="Engels R."/>
            <person name="Freedman E."/>
            <person name="Gellesch M."/>
            <person name="Goldberg J."/>
            <person name="Griggs A."/>
            <person name="Gujja S."/>
            <person name="Heilman E."/>
            <person name="Heiman D."/>
            <person name="Hepburn T."/>
            <person name="Howarth C."/>
            <person name="Jen D."/>
            <person name="Larson L."/>
            <person name="Lewis B."/>
            <person name="Mehta T."/>
            <person name="Park D."/>
            <person name="Pearson M."/>
            <person name="Roberts A."/>
            <person name="Saif S."/>
            <person name="Shea T."/>
            <person name="Shenoy N."/>
            <person name="Sisk P."/>
            <person name="Stolte C."/>
            <person name="Sykes S."/>
            <person name="Thomson T."/>
            <person name="Walk T."/>
            <person name="White J."/>
            <person name="Yandava C."/>
            <person name="Izard J."/>
            <person name="Baranova O.V."/>
            <person name="Blanton J.M."/>
            <person name="Tanner A.C."/>
            <person name="Dewhirst F.E."/>
            <person name="Haas B."/>
            <person name="Nusbaum C."/>
            <person name="Birren B."/>
        </authorList>
    </citation>
    <scope>NUCLEOTIDE SEQUENCE [LARGE SCALE GENOMIC DNA]</scope>
    <source>
        <strain evidence="2">1-1 BBBD Race 1</strain>
    </source>
</reference>
<keyword evidence="1" id="KW-0732">Signal</keyword>